<evidence type="ECO:0000256" key="1">
    <source>
        <dbReference type="SAM" id="MobiDB-lite"/>
    </source>
</evidence>
<dbReference type="PROSITE" id="PS00028">
    <property type="entry name" value="ZINC_FINGER_C2H2_1"/>
    <property type="match status" value="1"/>
</dbReference>
<comment type="caution">
    <text evidence="3">The sequence shown here is derived from an EMBL/GenBank/DDBJ whole genome shotgun (WGS) entry which is preliminary data.</text>
</comment>
<evidence type="ECO:0000313" key="4">
    <source>
        <dbReference type="Proteomes" id="UP001567538"/>
    </source>
</evidence>
<dbReference type="Proteomes" id="UP001567538">
    <property type="component" value="Unassembled WGS sequence"/>
</dbReference>
<dbReference type="EMBL" id="JBEAFC010000011">
    <property type="protein sequence ID" value="KAL1536150.1"/>
    <property type="molecule type" value="Genomic_DNA"/>
</dbReference>
<sequence length="192" mass="21702">MSLHKPTPDSRHSGKFENGRPTGLRGMPIACRVCNMVFFDNVSLVLHFECHVKDGFRLRSRDLASLRSEQHLSPSGSPCSYSSLARRFQRINDCLRSHPSHVPSEIAPNRTPRDPNLRYIPVLNVSQPIMYSQVDHRNFAYGAAAATPPLRERNGGQMPFPVHKNQEIIVISDDEEEDENKSSVEIDLTLKL</sequence>
<gene>
    <name evidence="3" type="ORF">AAHA92_28844</name>
</gene>
<feature type="compositionally biased region" description="Basic and acidic residues" evidence="1">
    <location>
        <begin position="1"/>
        <end position="18"/>
    </location>
</feature>
<evidence type="ECO:0000313" key="3">
    <source>
        <dbReference type="EMBL" id="KAL1536150.1"/>
    </source>
</evidence>
<protein>
    <recommendedName>
        <fullName evidence="2">C2H2-type domain-containing protein</fullName>
    </recommendedName>
</protein>
<organism evidence="3 4">
    <name type="scientific">Salvia divinorum</name>
    <name type="common">Maria pastora</name>
    <name type="synonym">Diviner's sage</name>
    <dbReference type="NCBI Taxonomy" id="28513"/>
    <lineage>
        <taxon>Eukaryota</taxon>
        <taxon>Viridiplantae</taxon>
        <taxon>Streptophyta</taxon>
        <taxon>Embryophyta</taxon>
        <taxon>Tracheophyta</taxon>
        <taxon>Spermatophyta</taxon>
        <taxon>Magnoliopsida</taxon>
        <taxon>eudicotyledons</taxon>
        <taxon>Gunneridae</taxon>
        <taxon>Pentapetalae</taxon>
        <taxon>asterids</taxon>
        <taxon>lamiids</taxon>
        <taxon>Lamiales</taxon>
        <taxon>Lamiaceae</taxon>
        <taxon>Nepetoideae</taxon>
        <taxon>Mentheae</taxon>
        <taxon>Salviinae</taxon>
        <taxon>Salvia</taxon>
        <taxon>Salvia subgen. Calosphace</taxon>
    </lineage>
</organism>
<reference evidence="3 4" key="1">
    <citation type="submission" date="2024-06" db="EMBL/GenBank/DDBJ databases">
        <title>A chromosome level genome sequence of Diviner's sage (Salvia divinorum).</title>
        <authorList>
            <person name="Ford S.A."/>
            <person name="Ro D.-K."/>
            <person name="Ness R.W."/>
            <person name="Phillips M.A."/>
        </authorList>
    </citation>
    <scope>NUCLEOTIDE SEQUENCE [LARGE SCALE GENOMIC DNA]</scope>
    <source>
        <strain evidence="3">SAF-2024a</strain>
        <tissue evidence="3">Leaf</tissue>
    </source>
</reference>
<feature type="region of interest" description="Disordered" evidence="1">
    <location>
        <begin position="1"/>
        <end position="21"/>
    </location>
</feature>
<dbReference type="AlphaFoldDB" id="A0ABD1FXD0"/>
<evidence type="ECO:0000259" key="2">
    <source>
        <dbReference type="PROSITE" id="PS00028"/>
    </source>
</evidence>
<feature type="domain" description="C2H2-type" evidence="2">
    <location>
        <begin position="31"/>
        <end position="51"/>
    </location>
</feature>
<proteinExistence type="predicted"/>
<name>A0ABD1FXD0_SALDI</name>
<dbReference type="InterPro" id="IPR013087">
    <property type="entry name" value="Znf_C2H2_type"/>
</dbReference>
<keyword evidence="4" id="KW-1185">Reference proteome</keyword>
<accession>A0ABD1FXD0</accession>